<feature type="domain" description="HTH tetR-type" evidence="3">
    <location>
        <begin position="5"/>
        <end position="65"/>
    </location>
</feature>
<dbReference type="GO" id="GO:0003700">
    <property type="term" value="F:DNA-binding transcription factor activity"/>
    <property type="evidence" value="ECO:0007669"/>
    <property type="project" value="TreeGrafter"/>
</dbReference>
<dbReference type="PANTHER" id="PTHR30055">
    <property type="entry name" value="HTH-TYPE TRANSCRIPTIONAL REGULATOR RUTR"/>
    <property type="match status" value="1"/>
</dbReference>
<dbReference type="PANTHER" id="PTHR30055:SF226">
    <property type="entry name" value="HTH-TYPE TRANSCRIPTIONAL REGULATOR PKSA"/>
    <property type="match status" value="1"/>
</dbReference>
<dbReference type="SUPFAM" id="SSF46689">
    <property type="entry name" value="Homeodomain-like"/>
    <property type="match status" value="1"/>
</dbReference>
<feature type="DNA-binding region" description="H-T-H motif" evidence="2">
    <location>
        <begin position="28"/>
        <end position="47"/>
    </location>
</feature>
<dbReference type="EMBL" id="FMYF01000001">
    <property type="protein sequence ID" value="SDB80020.1"/>
    <property type="molecule type" value="Genomic_DNA"/>
</dbReference>
<accession>A0A1G6GDG9</accession>
<dbReference type="STRING" id="1577474.GA0111570_101294"/>
<keyword evidence="1 2" id="KW-0238">DNA-binding</keyword>
<evidence type="ECO:0000256" key="1">
    <source>
        <dbReference type="ARBA" id="ARBA00023125"/>
    </source>
</evidence>
<keyword evidence="5" id="KW-1185">Reference proteome</keyword>
<dbReference type="InterPro" id="IPR041583">
    <property type="entry name" value="TetR_C_31"/>
</dbReference>
<dbReference type="Gene3D" id="1.10.357.10">
    <property type="entry name" value="Tetracycline Repressor, domain 2"/>
    <property type="match status" value="1"/>
</dbReference>
<dbReference type="RefSeq" id="WP_217633963.1">
    <property type="nucleotide sequence ID" value="NZ_FMYF01000001.1"/>
</dbReference>
<name>A0A1G6GDG9_9ACTN</name>
<dbReference type="SUPFAM" id="SSF48498">
    <property type="entry name" value="Tetracyclin repressor-like, C-terminal domain"/>
    <property type="match status" value="1"/>
</dbReference>
<dbReference type="PROSITE" id="PS50977">
    <property type="entry name" value="HTH_TETR_2"/>
    <property type="match status" value="1"/>
</dbReference>
<gene>
    <name evidence="4" type="ORF">GA0111570_101294</name>
</gene>
<evidence type="ECO:0000256" key="2">
    <source>
        <dbReference type="PROSITE-ProRule" id="PRU00335"/>
    </source>
</evidence>
<proteinExistence type="predicted"/>
<dbReference type="InterPro" id="IPR001647">
    <property type="entry name" value="HTH_TetR"/>
</dbReference>
<evidence type="ECO:0000313" key="4">
    <source>
        <dbReference type="EMBL" id="SDB80020.1"/>
    </source>
</evidence>
<protein>
    <submittedName>
        <fullName evidence="4">DNA-binding transcriptional regulator YbjK</fullName>
    </submittedName>
</protein>
<dbReference type="AlphaFoldDB" id="A0A1G6GDG9"/>
<sequence>MTSIGDRRTQVLETAVELVGTRGVRALTHGRIDERSGLPKGSTSNYFRTRAALLAGVCDWIVEQELAELDPSFRPATVEELVVGLSRGIEALTGPARTRTAARLALFLEASHDAELRTAISRGRMMMEAILTAALARLGARDPDVAAAAVAACSEGIILHRVVRHVEIDPYPVIDLVVRAAVGYPGPLPRP</sequence>
<dbReference type="InterPro" id="IPR009057">
    <property type="entry name" value="Homeodomain-like_sf"/>
</dbReference>
<dbReference type="InterPro" id="IPR036271">
    <property type="entry name" value="Tet_transcr_reg_TetR-rel_C_sf"/>
</dbReference>
<dbReference type="InterPro" id="IPR050109">
    <property type="entry name" value="HTH-type_TetR-like_transc_reg"/>
</dbReference>
<dbReference type="Proteomes" id="UP000199086">
    <property type="component" value="Unassembled WGS sequence"/>
</dbReference>
<evidence type="ECO:0000259" key="3">
    <source>
        <dbReference type="PROSITE" id="PS50977"/>
    </source>
</evidence>
<evidence type="ECO:0000313" key="5">
    <source>
        <dbReference type="Proteomes" id="UP000199086"/>
    </source>
</evidence>
<dbReference type="Pfam" id="PF17940">
    <property type="entry name" value="TetR_C_31"/>
    <property type="match status" value="1"/>
</dbReference>
<reference evidence="4 5" key="1">
    <citation type="submission" date="2016-06" db="EMBL/GenBank/DDBJ databases">
        <authorList>
            <person name="Olsen C.W."/>
            <person name="Carey S."/>
            <person name="Hinshaw L."/>
            <person name="Karasin A.I."/>
        </authorList>
    </citation>
    <scope>NUCLEOTIDE SEQUENCE [LARGE SCALE GENOMIC DNA]</scope>
    <source>
        <strain evidence="4 5">LZ-22</strain>
    </source>
</reference>
<organism evidence="4 5">
    <name type="scientific">Raineyella antarctica</name>
    <dbReference type="NCBI Taxonomy" id="1577474"/>
    <lineage>
        <taxon>Bacteria</taxon>
        <taxon>Bacillati</taxon>
        <taxon>Actinomycetota</taxon>
        <taxon>Actinomycetes</taxon>
        <taxon>Propionibacteriales</taxon>
        <taxon>Propionibacteriaceae</taxon>
        <taxon>Raineyella</taxon>
    </lineage>
</organism>
<dbReference type="GO" id="GO:0000976">
    <property type="term" value="F:transcription cis-regulatory region binding"/>
    <property type="evidence" value="ECO:0007669"/>
    <property type="project" value="TreeGrafter"/>
</dbReference>